<keyword evidence="1" id="KW-0808">Transferase</keyword>
<proteinExistence type="predicted"/>
<evidence type="ECO:0000313" key="5">
    <source>
        <dbReference type="EMBL" id="KAF0557234.1"/>
    </source>
</evidence>
<dbReference type="EMBL" id="WTPW01000029">
    <property type="protein sequence ID" value="KAF0557234.1"/>
    <property type="molecule type" value="Genomic_DNA"/>
</dbReference>
<dbReference type="GO" id="GO:0006004">
    <property type="term" value="P:fucose metabolic process"/>
    <property type="evidence" value="ECO:0007669"/>
    <property type="project" value="UniProtKB-KW"/>
</dbReference>
<name>A0A8H4EUY1_GIGMA</name>
<evidence type="ECO:0000256" key="2">
    <source>
        <dbReference type="ARBA" id="ARBA00023253"/>
    </source>
</evidence>
<keyword evidence="4" id="KW-0812">Transmembrane</keyword>
<gene>
    <name evidence="5" type="ORF">F8M41_013761</name>
</gene>
<dbReference type="InterPro" id="IPR019378">
    <property type="entry name" value="GDP-Fuc_O-FucTrfase"/>
</dbReference>
<organism evidence="5 6">
    <name type="scientific">Gigaspora margarita</name>
    <dbReference type="NCBI Taxonomy" id="4874"/>
    <lineage>
        <taxon>Eukaryota</taxon>
        <taxon>Fungi</taxon>
        <taxon>Fungi incertae sedis</taxon>
        <taxon>Mucoromycota</taxon>
        <taxon>Glomeromycotina</taxon>
        <taxon>Glomeromycetes</taxon>
        <taxon>Diversisporales</taxon>
        <taxon>Gigasporaceae</taxon>
        <taxon>Gigaspora</taxon>
    </lineage>
</organism>
<dbReference type="Pfam" id="PF10250">
    <property type="entry name" value="O-FucT"/>
    <property type="match status" value="1"/>
</dbReference>
<keyword evidence="2" id="KW-0294">Fucose metabolism</keyword>
<reference evidence="5 6" key="1">
    <citation type="journal article" date="2019" name="Environ. Microbiol.">
        <title>At the nexus of three kingdoms: the genome of the mycorrhizal fungus Gigaspora margarita provides insights into plant, endobacterial and fungal interactions.</title>
        <authorList>
            <person name="Venice F."/>
            <person name="Ghignone S."/>
            <person name="Salvioli di Fossalunga A."/>
            <person name="Amselem J."/>
            <person name="Novero M."/>
            <person name="Xianan X."/>
            <person name="Sedzielewska Toro K."/>
            <person name="Morin E."/>
            <person name="Lipzen A."/>
            <person name="Grigoriev I.V."/>
            <person name="Henrissat B."/>
            <person name="Martin F.M."/>
            <person name="Bonfante P."/>
        </authorList>
    </citation>
    <scope>NUCLEOTIDE SEQUENCE [LARGE SCALE GENOMIC DNA]</scope>
    <source>
        <strain evidence="5 6">BEG34</strain>
    </source>
</reference>
<dbReference type="Proteomes" id="UP000439903">
    <property type="component" value="Unassembled WGS sequence"/>
</dbReference>
<dbReference type="PANTHER" id="PTHR36050:SF1">
    <property type="entry name" value="O-FUCOSYLTRANSFERASE 30"/>
    <property type="match status" value="1"/>
</dbReference>
<accession>A0A8H4EUY1</accession>
<evidence type="ECO:0000256" key="4">
    <source>
        <dbReference type="SAM" id="Phobius"/>
    </source>
</evidence>
<dbReference type="AlphaFoldDB" id="A0A8H4EUY1"/>
<keyword evidence="4" id="KW-0472">Membrane</keyword>
<keyword evidence="6" id="KW-1185">Reference proteome</keyword>
<dbReference type="GO" id="GO:0016740">
    <property type="term" value="F:transferase activity"/>
    <property type="evidence" value="ECO:0007669"/>
    <property type="project" value="UniProtKB-KW"/>
</dbReference>
<evidence type="ECO:0000256" key="3">
    <source>
        <dbReference type="ARBA" id="ARBA00023277"/>
    </source>
</evidence>
<comment type="caution">
    <text evidence="5">The sequence shown here is derived from an EMBL/GenBank/DDBJ whole genome shotgun (WGS) entry which is preliminary data.</text>
</comment>
<evidence type="ECO:0000256" key="1">
    <source>
        <dbReference type="ARBA" id="ARBA00022679"/>
    </source>
</evidence>
<sequence>MTTSMAFRSFKVRFIFIFIYAILYFITIYFIIDNPIKESDIFNNLKISKEKFLTYLLHGGFNNQRIALENAIFLAWFLNRTLIIPPILLFEGFTPAKYRSYDELYNFLSQHIRPDKNQFKYCFQEDQKNCTMMTYTMYNWEELLDFTFLKHHIKNIHRQDFDYKHLLVSLNIYDSTEVYVTGNDYKYQQRYYYDYINNRTRIVRQLLESTEFWNKLMKEMLPNNPTLIYIVDKIINKIGGINSFIGVHARLKGGSFDKNQNDIIQELIKRIKEDFEDGVCLTTKIFLATDLNRNHIFLKPFFQTFSCIYVLNDFNDLLEPLEFLKILAMV</sequence>
<keyword evidence="3" id="KW-0119">Carbohydrate metabolism</keyword>
<dbReference type="OrthoDB" id="1882547at2759"/>
<dbReference type="PANTHER" id="PTHR36050">
    <property type="entry name" value="O-FUCOSYLTRANSFERASE 30"/>
    <property type="match status" value="1"/>
</dbReference>
<feature type="transmembrane region" description="Helical" evidence="4">
    <location>
        <begin position="12"/>
        <end position="32"/>
    </location>
</feature>
<evidence type="ECO:0000313" key="6">
    <source>
        <dbReference type="Proteomes" id="UP000439903"/>
    </source>
</evidence>
<protein>
    <submittedName>
        <fullName evidence="5">Ciga protein</fullName>
    </submittedName>
</protein>
<keyword evidence="4" id="KW-1133">Transmembrane helix</keyword>